<dbReference type="SMART" id="SM01021">
    <property type="entry name" value="Bac_rhodopsin"/>
    <property type="match status" value="1"/>
</dbReference>
<dbReference type="InterPro" id="IPR001425">
    <property type="entry name" value="Arc/bac/fun_rhodopsins"/>
</dbReference>
<feature type="transmembrane region" description="Helical" evidence="11">
    <location>
        <begin position="154"/>
        <end position="175"/>
    </location>
</feature>
<dbReference type="SUPFAM" id="SSF81321">
    <property type="entry name" value="Family A G protein-coupled receptor-like"/>
    <property type="match status" value="1"/>
</dbReference>
<dbReference type="GO" id="GO:0005886">
    <property type="term" value="C:plasma membrane"/>
    <property type="evidence" value="ECO:0007669"/>
    <property type="project" value="TreeGrafter"/>
</dbReference>
<dbReference type="FunFam" id="1.20.1070.10:FF:000160">
    <property type="entry name" value="Related to Opsin-1"/>
    <property type="match status" value="1"/>
</dbReference>
<dbReference type="GO" id="GO:0007602">
    <property type="term" value="P:phototransduction"/>
    <property type="evidence" value="ECO:0007669"/>
    <property type="project" value="UniProtKB-KW"/>
</dbReference>
<dbReference type="AlphaFoldDB" id="A0AA40E940"/>
<evidence type="ECO:0000256" key="10">
    <source>
        <dbReference type="ARBA" id="ARBA00023170"/>
    </source>
</evidence>
<evidence type="ECO:0000256" key="8">
    <source>
        <dbReference type="ARBA" id="ARBA00022991"/>
    </source>
</evidence>
<dbReference type="CDD" id="cd15028">
    <property type="entry name" value="7tm_Opsin-1_euk"/>
    <property type="match status" value="1"/>
</dbReference>
<keyword evidence="10" id="KW-0675">Receptor</keyword>
<evidence type="ECO:0000256" key="5">
    <source>
        <dbReference type="ARBA" id="ARBA00022692"/>
    </source>
</evidence>
<comment type="caution">
    <text evidence="12">The sequence shown here is derived from an EMBL/GenBank/DDBJ whole genome shotgun (WGS) entry which is preliminary data.</text>
</comment>
<dbReference type="PROSITE" id="PS00950">
    <property type="entry name" value="BACTERIAL_OPSIN_1"/>
    <property type="match status" value="1"/>
</dbReference>
<keyword evidence="5 11" id="KW-0812">Transmembrane</keyword>
<gene>
    <name evidence="12" type="ORF">B0H67DRAFT_479305</name>
</gene>
<keyword evidence="4" id="KW-0716">Sensory transduction</keyword>
<dbReference type="GO" id="GO:0005216">
    <property type="term" value="F:monoatomic ion channel activity"/>
    <property type="evidence" value="ECO:0007669"/>
    <property type="project" value="InterPro"/>
</dbReference>
<evidence type="ECO:0000256" key="9">
    <source>
        <dbReference type="ARBA" id="ARBA00023136"/>
    </source>
</evidence>
<protein>
    <submittedName>
        <fullName evidence="12">Opsin protein</fullName>
    </submittedName>
</protein>
<keyword evidence="13" id="KW-1185">Reference proteome</keyword>
<feature type="transmembrane region" description="Helical" evidence="11">
    <location>
        <begin position="181"/>
        <end position="200"/>
    </location>
</feature>
<sequence length="304" mass="33553">MIRPEQVVEMMSLVKPTGTSVPGPIPTVIPTPTEYQAAGGEGHRTLWVTFAIMVASSAIFALLSWNVPISRRIYYVLTTLMTIVASLSYFAMASGHSVSYSCITVRDYHKHVPDTFHDVCRQVYWARYIDWTLTTPLLLLNLCLLAGIDGGHTLMAILANLVMNLSALFAAFSSTGTAQKWGWYAISILSYIFVIWHVALHGTRMVSAKGSGVSKLFSSLAIYSLILWTAYPVIWGVADGARKMTVDSEIMTYAILDILAKTVFGLWLLVSHRAVPESNIELDGYWSHGLASEGRIRVGDEDLN</sequence>
<evidence type="ECO:0000256" key="3">
    <source>
        <dbReference type="ARBA" id="ARBA00022543"/>
    </source>
</evidence>
<dbReference type="Pfam" id="PF01036">
    <property type="entry name" value="Bac_rhodopsin"/>
    <property type="match status" value="1"/>
</dbReference>
<proteinExistence type="inferred from homology"/>
<dbReference type="GO" id="GO:0005783">
    <property type="term" value="C:endoplasmic reticulum"/>
    <property type="evidence" value="ECO:0007669"/>
    <property type="project" value="TreeGrafter"/>
</dbReference>
<dbReference type="Gene3D" id="1.20.1070.10">
    <property type="entry name" value="Rhodopsin 7-helix transmembrane proteins"/>
    <property type="match status" value="1"/>
</dbReference>
<reference evidence="12" key="1">
    <citation type="submission" date="2023-06" db="EMBL/GenBank/DDBJ databases">
        <title>Genome-scale phylogeny and comparative genomics of the fungal order Sordariales.</title>
        <authorList>
            <consortium name="Lawrence Berkeley National Laboratory"/>
            <person name="Hensen N."/>
            <person name="Bonometti L."/>
            <person name="Westerberg I."/>
            <person name="Brannstrom I.O."/>
            <person name="Guillou S."/>
            <person name="Cros-Aarteil S."/>
            <person name="Calhoun S."/>
            <person name="Haridas S."/>
            <person name="Kuo A."/>
            <person name="Mondo S."/>
            <person name="Pangilinan J."/>
            <person name="Riley R."/>
            <person name="Labutti K."/>
            <person name="Andreopoulos B."/>
            <person name="Lipzen A."/>
            <person name="Chen C."/>
            <person name="Yanf M."/>
            <person name="Daum C."/>
            <person name="Ng V."/>
            <person name="Clum A."/>
            <person name="Steindorff A."/>
            <person name="Ohm R."/>
            <person name="Martin F."/>
            <person name="Silar P."/>
            <person name="Natvig D."/>
            <person name="Lalanne C."/>
            <person name="Gautier V."/>
            <person name="Ament-Velasquez S.L."/>
            <person name="Kruys A."/>
            <person name="Hutchinson M.I."/>
            <person name="Powell A.J."/>
            <person name="Barry K."/>
            <person name="Miller A.N."/>
            <person name="Grigoriev I.V."/>
            <person name="Debuchy R."/>
            <person name="Gladieux P."/>
            <person name="Thoren M.H."/>
            <person name="Johannesson H."/>
        </authorList>
    </citation>
    <scope>NUCLEOTIDE SEQUENCE</scope>
    <source>
        <strain evidence="12">SMH4607-1</strain>
    </source>
</reference>
<organism evidence="12 13">
    <name type="scientific">Lasiosphaeris hirsuta</name>
    <dbReference type="NCBI Taxonomy" id="260670"/>
    <lineage>
        <taxon>Eukaryota</taxon>
        <taxon>Fungi</taxon>
        <taxon>Dikarya</taxon>
        <taxon>Ascomycota</taxon>
        <taxon>Pezizomycotina</taxon>
        <taxon>Sordariomycetes</taxon>
        <taxon>Sordariomycetidae</taxon>
        <taxon>Sordariales</taxon>
        <taxon>Lasiosphaeriaceae</taxon>
        <taxon>Lasiosphaeris</taxon>
    </lineage>
</organism>
<comment type="similarity">
    <text evidence="2">Belongs to the archaeal/bacterial/fungal opsin family.</text>
</comment>
<keyword evidence="8" id="KW-0157">Chromophore</keyword>
<keyword evidence="7 11" id="KW-1133">Transmembrane helix</keyword>
<dbReference type="PRINTS" id="PR00251">
    <property type="entry name" value="BACTRLOPSIN"/>
</dbReference>
<evidence type="ECO:0000256" key="2">
    <source>
        <dbReference type="ARBA" id="ARBA00008130"/>
    </source>
</evidence>
<keyword evidence="6" id="KW-0681">Retinal protein</keyword>
<evidence type="ECO:0000256" key="1">
    <source>
        <dbReference type="ARBA" id="ARBA00004141"/>
    </source>
</evidence>
<feature type="transmembrane region" description="Helical" evidence="11">
    <location>
        <begin position="220"/>
        <end position="238"/>
    </location>
</feature>
<feature type="transmembrane region" description="Helical" evidence="11">
    <location>
        <begin position="250"/>
        <end position="270"/>
    </location>
</feature>
<name>A0AA40E940_9PEZI</name>
<evidence type="ECO:0000256" key="11">
    <source>
        <dbReference type="SAM" id="Phobius"/>
    </source>
</evidence>
<keyword evidence="3" id="KW-0600">Photoreceptor protein</keyword>
<dbReference type="Proteomes" id="UP001172102">
    <property type="component" value="Unassembled WGS sequence"/>
</dbReference>
<feature type="transmembrane region" description="Helical" evidence="11">
    <location>
        <begin position="128"/>
        <end position="147"/>
    </location>
</feature>
<accession>A0AA40E940</accession>
<dbReference type="InterPro" id="IPR018229">
    <property type="entry name" value="Rhodopsin_retinal_BS"/>
</dbReference>
<dbReference type="GO" id="GO:0009881">
    <property type="term" value="F:photoreceptor activity"/>
    <property type="evidence" value="ECO:0007669"/>
    <property type="project" value="UniProtKB-KW"/>
</dbReference>
<feature type="transmembrane region" description="Helical" evidence="11">
    <location>
        <begin position="46"/>
        <end position="66"/>
    </location>
</feature>
<feature type="transmembrane region" description="Helical" evidence="11">
    <location>
        <begin position="73"/>
        <end position="91"/>
    </location>
</feature>
<evidence type="ECO:0000256" key="4">
    <source>
        <dbReference type="ARBA" id="ARBA00022606"/>
    </source>
</evidence>
<evidence type="ECO:0000256" key="7">
    <source>
        <dbReference type="ARBA" id="ARBA00022989"/>
    </source>
</evidence>
<keyword evidence="9 11" id="KW-0472">Membrane</keyword>
<evidence type="ECO:0000313" key="12">
    <source>
        <dbReference type="EMBL" id="KAK0729637.1"/>
    </source>
</evidence>
<comment type="subcellular location">
    <subcellularLocation>
        <location evidence="1">Membrane</location>
        <topology evidence="1">Multi-pass membrane protein</topology>
    </subcellularLocation>
</comment>
<evidence type="ECO:0000313" key="13">
    <source>
        <dbReference type="Proteomes" id="UP001172102"/>
    </source>
</evidence>
<dbReference type="EMBL" id="JAUKUA010000001">
    <property type="protein sequence ID" value="KAK0729637.1"/>
    <property type="molecule type" value="Genomic_DNA"/>
</dbReference>
<dbReference type="PANTHER" id="PTHR28286">
    <property type="match status" value="1"/>
</dbReference>
<dbReference type="PANTHER" id="PTHR28286:SF2">
    <property type="entry name" value="BACTERIORHODOPSIN _OPSIN, NOPA (EUROFUNG)"/>
    <property type="match status" value="1"/>
</dbReference>
<evidence type="ECO:0000256" key="6">
    <source>
        <dbReference type="ARBA" id="ARBA00022925"/>
    </source>
</evidence>